<reference evidence="3" key="1">
    <citation type="submission" date="2023-07" db="EMBL/GenBank/DDBJ databases">
        <title>Whole genome shotgun sequence of Streptomyces spororaveus NBRC 15456.</title>
        <authorList>
            <person name="Komaki H."/>
            <person name="Tamura T."/>
        </authorList>
    </citation>
    <scope>NUCLEOTIDE SEQUENCE [LARGE SCALE GENOMIC DNA]</scope>
    <source>
        <strain evidence="3">NBRC 15456</strain>
    </source>
</reference>
<protein>
    <submittedName>
        <fullName evidence="2">Uncharacterized protein</fullName>
    </submittedName>
</protein>
<sequence length="81" mass="8137">MAASRAASVARAGTPSAKVAAAAPIAVRKSRRPGSRGAVSRRAELRFRRAALVVVITSGMFPPAGSAAVPTRRPAGLDTAG</sequence>
<comment type="caution">
    <text evidence="2">The sequence shown here is derived from an EMBL/GenBank/DDBJ whole genome shotgun (WGS) entry which is preliminary data.</text>
</comment>
<feature type="region of interest" description="Disordered" evidence="1">
    <location>
        <begin position="1"/>
        <end position="21"/>
    </location>
</feature>
<accession>A0ABQ3T9K9</accession>
<evidence type="ECO:0000256" key="1">
    <source>
        <dbReference type="SAM" id="MobiDB-lite"/>
    </source>
</evidence>
<name>A0ABQ3T9K9_9ACTN</name>
<evidence type="ECO:0000313" key="2">
    <source>
        <dbReference type="EMBL" id="GHI77062.1"/>
    </source>
</evidence>
<keyword evidence="3" id="KW-1185">Reference proteome</keyword>
<organism evidence="2 3">
    <name type="scientific">Streptomyces spororaveus</name>
    <dbReference type="NCBI Taxonomy" id="284039"/>
    <lineage>
        <taxon>Bacteria</taxon>
        <taxon>Bacillati</taxon>
        <taxon>Actinomycetota</taxon>
        <taxon>Actinomycetes</taxon>
        <taxon>Kitasatosporales</taxon>
        <taxon>Streptomycetaceae</taxon>
        <taxon>Streptomyces</taxon>
    </lineage>
</organism>
<dbReference type="Proteomes" id="UP000608522">
    <property type="component" value="Unassembled WGS sequence"/>
</dbReference>
<dbReference type="EMBL" id="BNED01000005">
    <property type="protein sequence ID" value="GHI77062.1"/>
    <property type="molecule type" value="Genomic_DNA"/>
</dbReference>
<gene>
    <name evidence="2" type="ORF">Sspor_26230</name>
</gene>
<proteinExistence type="predicted"/>
<evidence type="ECO:0000313" key="3">
    <source>
        <dbReference type="Proteomes" id="UP000608522"/>
    </source>
</evidence>